<feature type="domain" description="OmpR/PhoB-type" evidence="4">
    <location>
        <begin position="17"/>
        <end position="115"/>
    </location>
</feature>
<evidence type="ECO:0000256" key="2">
    <source>
        <dbReference type="PROSITE-ProRule" id="PRU01091"/>
    </source>
</evidence>
<dbReference type="PANTHER" id="PTHR47691:SF3">
    <property type="entry name" value="HTH-TYPE TRANSCRIPTIONAL REGULATOR RV0890C-RELATED"/>
    <property type="match status" value="1"/>
</dbReference>
<feature type="DNA-binding region" description="OmpR/PhoB-type" evidence="2">
    <location>
        <begin position="17"/>
        <end position="115"/>
    </location>
</feature>
<dbReference type="Pfam" id="PF20703">
    <property type="entry name" value="nSTAND1"/>
    <property type="match status" value="1"/>
</dbReference>
<dbReference type="InterPro" id="IPR036388">
    <property type="entry name" value="WH-like_DNA-bd_sf"/>
</dbReference>
<organism evidence="5 6">
    <name type="scientific">Sulfidibacter corallicola</name>
    <dbReference type="NCBI Taxonomy" id="2818388"/>
    <lineage>
        <taxon>Bacteria</taxon>
        <taxon>Pseudomonadati</taxon>
        <taxon>Acidobacteriota</taxon>
        <taxon>Holophagae</taxon>
        <taxon>Acanthopleuribacterales</taxon>
        <taxon>Acanthopleuribacteraceae</taxon>
        <taxon>Sulfidibacter</taxon>
    </lineage>
</organism>
<keyword evidence="1 2" id="KW-0238">DNA-binding</keyword>
<dbReference type="Pfam" id="PF00486">
    <property type="entry name" value="Trans_reg_C"/>
    <property type="match status" value="1"/>
</dbReference>
<dbReference type="CDD" id="cd00009">
    <property type="entry name" value="AAA"/>
    <property type="match status" value="1"/>
</dbReference>
<dbReference type="SUPFAM" id="SSF46894">
    <property type="entry name" value="C-terminal effector domain of the bipartite response regulators"/>
    <property type="match status" value="1"/>
</dbReference>
<dbReference type="SUPFAM" id="SSF52540">
    <property type="entry name" value="P-loop containing nucleoside triphosphate hydrolases"/>
    <property type="match status" value="1"/>
</dbReference>
<dbReference type="Proteomes" id="UP000663929">
    <property type="component" value="Chromosome"/>
</dbReference>
<reference evidence="5" key="1">
    <citation type="submission" date="2021-03" db="EMBL/GenBank/DDBJ databases">
        <title>Acanthopleuribacteraceae sp. M133.</title>
        <authorList>
            <person name="Wang G."/>
        </authorList>
    </citation>
    <scope>NUCLEOTIDE SEQUENCE</scope>
    <source>
        <strain evidence="5">M133</strain>
    </source>
</reference>
<feature type="transmembrane region" description="Helical" evidence="3">
    <location>
        <begin position="835"/>
        <end position="860"/>
    </location>
</feature>
<gene>
    <name evidence="5" type="ORF">J3U87_06810</name>
</gene>
<keyword evidence="3" id="KW-1133">Transmembrane helix</keyword>
<dbReference type="Gene3D" id="3.40.50.300">
    <property type="entry name" value="P-loop containing nucleotide triphosphate hydrolases"/>
    <property type="match status" value="1"/>
</dbReference>
<name>A0A8A4TQC7_SULCO</name>
<accession>A0A8A4TQC7</accession>
<dbReference type="CDD" id="cd00383">
    <property type="entry name" value="trans_reg_C"/>
    <property type="match status" value="1"/>
</dbReference>
<feature type="transmembrane region" description="Helical" evidence="3">
    <location>
        <begin position="802"/>
        <end position="823"/>
    </location>
</feature>
<dbReference type="InterPro" id="IPR049052">
    <property type="entry name" value="nSTAND1"/>
</dbReference>
<evidence type="ECO:0000313" key="6">
    <source>
        <dbReference type="Proteomes" id="UP000663929"/>
    </source>
</evidence>
<dbReference type="AlphaFoldDB" id="A0A8A4TQC7"/>
<feature type="transmembrane region" description="Helical" evidence="3">
    <location>
        <begin position="765"/>
        <end position="790"/>
    </location>
</feature>
<feature type="transmembrane region" description="Helical" evidence="3">
    <location>
        <begin position="730"/>
        <end position="758"/>
    </location>
</feature>
<dbReference type="GO" id="GO:0006355">
    <property type="term" value="P:regulation of DNA-templated transcription"/>
    <property type="evidence" value="ECO:0007669"/>
    <property type="project" value="InterPro"/>
</dbReference>
<protein>
    <submittedName>
        <fullName evidence="5">Winged helix-turn-helix domain-containing protein</fullName>
    </submittedName>
</protein>
<dbReference type="RefSeq" id="WP_237382278.1">
    <property type="nucleotide sequence ID" value="NZ_CP071793.1"/>
</dbReference>
<feature type="transmembrane region" description="Helical" evidence="3">
    <location>
        <begin position="694"/>
        <end position="718"/>
    </location>
</feature>
<dbReference type="Gene3D" id="1.10.10.10">
    <property type="entry name" value="Winged helix-like DNA-binding domain superfamily/Winged helix DNA-binding domain"/>
    <property type="match status" value="1"/>
</dbReference>
<keyword evidence="3" id="KW-0812">Transmembrane</keyword>
<dbReference type="PANTHER" id="PTHR47691">
    <property type="entry name" value="REGULATOR-RELATED"/>
    <property type="match status" value="1"/>
</dbReference>
<dbReference type="SMART" id="SM00862">
    <property type="entry name" value="Trans_reg_C"/>
    <property type="match status" value="1"/>
</dbReference>
<dbReference type="PROSITE" id="PS51755">
    <property type="entry name" value="OMPR_PHOB"/>
    <property type="match status" value="1"/>
</dbReference>
<dbReference type="KEGG" id="scor:J3U87_06810"/>
<dbReference type="GO" id="GO:0000160">
    <property type="term" value="P:phosphorelay signal transduction system"/>
    <property type="evidence" value="ECO:0007669"/>
    <property type="project" value="InterPro"/>
</dbReference>
<keyword evidence="6" id="KW-1185">Reference proteome</keyword>
<dbReference type="EMBL" id="CP071793">
    <property type="protein sequence ID" value="QTD52169.1"/>
    <property type="molecule type" value="Genomic_DNA"/>
</dbReference>
<dbReference type="InterPro" id="IPR027417">
    <property type="entry name" value="P-loop_NTPase"/>
</dbReference>
<dbReference type="InterPro" id="IPR016032">
    <property type="entry name" value="Sig_transdc_resp-reg_C-effctor"/>
</dbReference>
<evidence type="ECO:0000256" key="3">
    <source>
        <dbReference type="SAM" id="Phobius"/>
    </source>
</evidence>
<evidence type="ECO:0000259" key="4">
    <source>
        <dbReference type="PROSITE" id="PS51755"/>
    </source>
</evidence>
<dbReference type="GO" id="GO:0003677">
    <property type="term" value="F:DNA binding"/>
    <property type="evidence" value="ECO:0007669"/>
    <property type="project" value="UniProtKB-UniRule"/>
</dbReference>
<dbReference type="InterPro" id="IPR001867">
    <property type="entry name" value="OmpR/PhoB-type_DNA-bd"/>
</dbReference>
<feature type="transmembrane region" description="Helical" evidence="3">
    <location>
        <begin position="666"/>
        <end position="682"/>
    </location>
</feature>
<sequence length="935" mass="102068">MTHELSPPGAAPEAADIDSYDFDEFHLDVTHGQLFRDGNALPLNAKYLDALIFLVQNAGRPVSRDEFFQHIWHDSFVSDAALSQCIKDIRKTLGDKPAEPRYIKTLPKRGYMFVGACRRTSSPATGEARQEAVELPRRPYKFLQSFDEEDRALFYGREREIREVTSLITHHPTFLLYGPSGVGKSSLVAAGLAPALTAKGHRVVRLRGFPDPLWEMGMALGLVDQPDSSSQILQVVASTLASKPASLLVFFFDQFEEWFHFTAPEKRERLMQVVSLLRAQPFSPRLRFFFTLREDALAHMNHLKAPFPEIFHFELRLERLDLEAGLQAVLKPAGAAGCRFEDGLAETIVADLSDESGVDLPSLQIICDRLFDARDTENRLTLERYRQLGGAAGVLSDYLQRVLRRFDGPGLGFAKAILSRLLGTDGRRAVIRETQLLEGLDAAPDLIPEKRKSVVESLAQARIVRIRLSEGESWVELVHDYLVPAVSDLFDEAEKKSRRAQQVFTRALENYRDQGLLLSRQSLTLLGPHLRVFPTDSIEHELLIRSHVNAGLALPAGLAPSPCDAPFLRERMKAQASETRIAAARAVARSNQEELRRDLARLALYDEDAGVRRQSAAALADALGPDLPRFLKSEAESGIGGWWAYLSTLALIRDENRGFLPLKRQPPPIVFALMVVLALVRLRRHKAHWGAQTAGGALGGAAAGACYGLMLGGIVRYLHLDQGLPTESLFLALASLGSVMGLASGFLIQGGTCAAAIVSHRHSRYWTLTGGLVGGASLGFLFHTVVLAIYRSLLGIGEVTVAGWFEGMMLGGGLGLGLVWCGTGDRPIRGHRIRAALMAATTTGIAAGLVNLLGGASFVLSLENLIASLTNLAQMKELLPLPKATPRIWLIILRALQGASEGALFALGCVAGSLILGTQGALEQDEGEQGNANPE</sequence>
<keyword evidence="3" id="KW-0472">Membrane</keyword>
<evidence type="ECO:0000313" key="5">
    <source>
        <dbReference type="EMBL" id="QTD52169.1"/>
    </source>
</evidence>
<evidence type="ECO:0000256" key="1">
    <source>
        <dbReference type="ARBA" id="ARBA00023125"/>
    </source>
</evidence>
<proteinExistence type="predicted"/>